<dbReference type="AlphaFoldDB" id="A0A7S4CZQ1"/>
<protein>
    <submittedName>
        <fullName evidence="1">Uncharacterized protein</fullName>
    </submittedName>
</protein>
<proteinExistence type="predicted"/>
<sequence>MLTIGMRPWSPRCSRSDHMHTKWVGWAVQVTAMGVDIVEIWPSGGRAVQACGRESRCLHDARTQVVIQLARHRCRCVPGLMYTVLLKRMEEGVPEGQKGANRVRRLTDGSWRWTDGD</sequence>
<reference evidence="1" key="1">
    <citation type="submission" date="2021-01" db="EMBL/GenBank/DDBJ databases">
        <authorList>
            <person name="Corre E."/>
            <person name="Pelletier E."/>
            <person name="Niang G."/>
            <person name="Scheremetjew M."/>
            <person name="Finn R."/>
            <person name="Kale V."/>
            <person name="Holt S."/>
            <person name="Cochrane G."/>
            <person name="Meng A."/>
            <person name="Brown T."/>
            <person name="Cohen L."/>
        </authorList>
    </citation>
    <scope>NUCLEOTIDE SEQUENCE</scope>
    <source>
        <strain evidence="1">CCMP1594</strain>
    </source>
</reference>
<gene>
    <name evidence="1" type="ORF">EGYM00163_LOCUS22262</name>
</gene>
<name>A0A7S4CZQ1_9EUGL</name>
<dbReference type="EMBL" id="HBJA01062963">
    <property type="protein sequence ID" value="CAE0811114.1"/>
    <property type="molecule type" value="Transcribed_RNA"/>
</dbReference>
<organism evidence="1">
    <name type="scientific">Eutreptiella gymnastica</name>
    <dbReference type="NCBI Taxonomy" id="73025"/>
    <lineage>
        <taxon>Eukaryota</taxon>
        <taxon>Discoba</taxon>
        <taxon>Euglenozoa</taxon>
        <taxon>Euglenida</taxon>
        <taxon>Spirocuta</taxon>
        <taxon>Euglenophyceae</taxon>
        <taxon>Eutreptiales</taxon>
        <taxon>Eutreptiaceae</taxon>
        <taxon>Eutreptiella</taxon>
    </lineage>
</organism>
<evidence type="ECO:0000313" key="1">
    <source>
        <dbReference type="EMBL" id="CAE0811114.1"/>
    </source>
</evidence>
<accession>A0A7S4CZQ1</accession>